<name>A0AAV4PBN3_9ARAC</name>
<reference evidence="2 3" key="1">
    <citation type="submission" date="2021-06" db="EMBL/GenBank/DDBJ databases">
        <title>Caerostris darwini draft genome.</title>
        <authorList>
            <person name="Kono N."/>
            <person name="Arakawa K."/>
        </authorList>
    </citation>
    <scope>NUCLEOTIDE SEQUENCE [LARGE SCALE GENOMIC DNA]</scope>
</reference>
<sequence length="109" mass="11879">MSNATRRSESLKLGSQNIHKTGQPLGPIKMLSSTTKGTPLAIKRFNARLKRPSAMAEEYNTENVSDIPGPVFKMVTLIFPKGHQPGMGGHPTSRASCQRVYGILSLFPL</sequence>
<feature type="compositionally biased region" description="Basic and acidic residues" evidence="1">
    <location>
        <begin position="1"/>
        <end position="10"/>
    </location>
</feature>
<evidence type="ECO:0000313" key="2">
    <source>
        <dbReference type="EMBL" id="GIX94453.1"/>
    </source>
</evidence>
<keyword evidence="3" id="KW-1185">Reference proteome</keyword>
<feature type="region of interest" description="Disordered" evidence="1">
    <location>
        <begin position="1"/>
        <end position="33"/>
    </location>
</feature>
<evidence type="ECO:0000313" key="3">
    <source>
        <dbReference type="Proteomes" id="UP001054837"/>
    </source>
</evidence>
<comment type="caution">
    <text evidence="2">The sequence shown here is derived from an EMBL/GenBank/DDBJ whole genome shotgun (WGS) entry which is preliminary data.</text>
</comment>
<protein>
    <submittedName>
        <fullName evidence="2">Uncharacterized protein</fullName>
    </submittedName>
</protein>
<accession>A0AAV4PBN3</accession>
<proteinExistence type="predicted"/>
<dbReference type="Proteomes" id="UP001054837">
    <property type="component" value="Unassembled WGS sequence"/>
</dbReference>
<evidence type="ECO:0000256" key="1">
    <source>
        <dbReference type="SAM" id="MobiDB-lite"/>
    </source>
</evidence>
<organism evidence="2 3">
    <name type="scientific">Caerostris darwini</name>
    <dbReference type="NCBI Taxonomy" id="1538125"/>
    <lineage>
        <taxon>Eukaryota</taxon>
        <taxon>Metazoa</taxon>
        <taxon>Ecdysozoa</taxon>
        <taxon>Arthropoda</taxon>
        <taxon>Chelicerata</taxon>
        <taxon>Arachnida</taxon>
        <taxon>Araneae</taxon>
        <taxon>Araneomorphae</taxon>
        <taxon>Entelegynae</taxon>
        <taxon>Araneoidea</taxon>
        <taxon>Araneidae</taxon>
        <taxon>Caerostris</taxon>
    </lineage>
</organism>
<dbReference type="EMBL" id="BPLQ01002611">
    <property type="protein sequence ID" value="GIX94453.1"/>
    <property type="molecule type" value="Genomic_DNA"/>
</dbReference>
<dbReference type="AlphaFoldDB" id="A0AAV4PBN3"/>
<gene>
    <name evidence="2" type="ORF">CDAR_457341</name>
</gene>